<evidence type="ECO:0000313" key="3">
    <source>
        <dbReference type="RefSeq" id="XP_035549743.1"/>
    </source>
</evidence>
<dbReference type="Pfam" id="PF10551">
    <property type="entry name" value="MULE"/>
    <property type="match status" value="1"/>
</dbReference>
<dbReference type="KEGG" id="jre:118349429"/>
<dbReference type="InParanoid" id="A0A6P9F1A8"/>
<dbReference type="OrthoDB" id="1647550at2759"/>
<accession>A0A6P9F1A8</accession>
<dbReference type="Proteomes" id="UP000235220">
    <property type="component" value="Chromosome 9"/>
</dbReference>
<gene>
    <name evidence="3" type="primary">LOC118349429</name>
</gene>
<sequence>MRSLLCNESEELEEELDVGVEVGIDEEKNAKKFKVEVVDAPMYGMIFKDENVVIAYYKRCAKQVRVGIRMKKNFSILVVEVGGFENLEFTEKDYSNFIDKARHLRLGKGGVMALLDYFDRMHDMDNHFYASMDFDDEERLRNVLWANARSRASYLYFGDVVTFDTTYLTNRYEMSFAPFVGIHHHGQCILLDARLISSEDTQ</sequence>
<dbReference type="PANTHER" id="PTHR47718">
    <property type="entry name" value="OS01G0519700 PROTEIN"/>
    <property type="match status" value="1"/>
</dbReference>
<dbReference type="RefSeq" id="XP_035549743.1">
    <property type="nucleotide sequence ID" value="XM_035693850.1"/>
</dbReference>
<keyword evidence="2" id="KW-1185">Reference proteome</keyword>
<dbReference type="GeneID" id="118349429"/>
<dbReference type="PANTHER" id="PTHR47718:SF13">
    <property type="entry name" value="OS09G0290500 PROTEIN"/>
    <property type="match status" value="1"/>
</dbReference>
<evidence type="ECO:0000313" key="2">
    <source>
        <dbReference type="Proteomes" id="UP000235220"/>
    </source>
</evidence>
<dbReference type="InterPro" id="IPR018289">
    <property type="entry name" value="MULE_transposase_dom"/>
</dbReference>
<name>A0A6P9F1A8_JUGRE</name>
<feature type="domain" description="MULE transposase" evidence="1">
    <location>
        <begin position="160"/>
        <end position="201"/>
    </location>
</feature>
<dbReference type="AlphaFoldDB" id="A0A6P9F1A8"/>
<evidence type="ECO:0000259" key="1">
    <source>
        <dbReference type="Pfam" id="PF10551"/>
    </source>
</evidence>
<protein>
    <submittedName>
        <fullName evidence="3">Protein FAR-RED IMPAIRED RESPONSE 1-like</fullName>
    </submittedName>
</protein>
<reference evidence="3" key="1">
    <citation type="submission" date="2025-08" db="UniProtKB">
        <authorList>
            <consortium name="RefSeq"/>
        </authorList>
    </citation>
    <scope>IDENTIFICATION</scope>
    <source>
        <tissue evidence="3">Leaves</tissue>
    </source>
</reference>
<organism evidence="2 3">
    <name type="scientific">Juglans regia</name>
    <name type="common">English walnut</name>
    <dbReference type="NCBI Taxonomy" id="51240"/>
    <lineage>
        <taxon>Eukaryota</taxon>
        <taxon>Viridiplantae</taxon>
        <taxon>Streptophyta</taxon>
        <taxon>Embryophyta</taxon>
        <taxon>Tracheophyta</taxon>
        <taxon>Spermatophyta</taxon>
        <taxon>Magnoliopsida</taxon>
        <taxon>eudicotyledons</taxon>
        <taxon>Gunneridae</taxon>
        <taxon>Pentapetalae</taxon>
        <taxon>rosids</taxon>
        <taxon>fabids</taxon>
        <taxon>Fagales</taxon>
        <taxon>Juglandaceae</taxon>
        <taxon>Juglans</taxon>
    </lineage>
</organism>
<proteinExistence type="predicted"/>